<dbReference type="EMBL" id="JAHHHN010000009">
    <property type="protein sequence ID" value="MBW4562750.1"/>
    <property type="molecule type" value="Genomic_DNA"/>
</dbReference>
<name>A0A951PZ87_9NOST</name>
<sequence length="58" mass="6337">MTSKPDKSRLQNAMSAACKVAKQQGLKFDEAIALQDKSNLVIKAKKKYVAIAVYPIAL</sequence>
<dbReference type="AlphaFoldDB" id="A0A951PZ87"/>
<evidence type="ECO:0000313" key="2">
    <source>
        <dbReference type="Proteomes" id="UP000715781"/>
    </source>
</evidence>
<organism evidence="1 2">
    <name type="scientific">Mojavia pulchra JT2-VF2</name>
    <dbReference type="NCBI Taxonomy" id="287848"/>
    <lineage>
        <taxon>Bacteria</taxon>
        <taxon>Bacillati</taxon>
        <taxon>Cyanobacteriota</taxon>
        <taxon>Cyanophyceae</taxon>
        <taxon>Nostocales</taxon>
        <taxon>Nostocaceae</taxon>
    </lineage>
</organism>
<reference evidence="1" key="1">
    <citation type="submission" date="2021-05" db="EMBL/GenBank/DDBJ databases">
        <authorList>
            <person name="Pietrasiak N."/>
            <person name="Ward R."/>
            <person name="Stajich J.E."/>
            <person name="Kurbessoian T."/>
        </authorList>
    </citation>
    <scope>NUCLEOTIDE SEQUENCE</scope>
    <source>
        <strain evidence="1">JT2-VF2</strain>
    </source>
</reference>
<dbReference type="Proteomes" id="UP000715781">
    <property type="component" value="Unassembled WGS sequence"/>
</dbReference>
<protein>
    <submittedName>
        <fullName evidence="1">Uncharacterized protein</fullName>
    </submittedName>
</protein>
<accession>A0A951PZ87</accession>
<evidence type="ECO:0000313" key="1">
    <source>
        <dbReference type="EMBL" id="MBW4562750.1"/>
    </source>
</evidence>
<comment type="caution">
    <text evidence="1">The sequence shown here is derived from an EMBL/GenBank/DDBJ whole genome shotgun (WGS) entry which is preliminary data.</text>
</comment>
<gene>
    <name evidence="1" type="ORF">KME32_16700</name>
</gene>
<proteinExistence type="predicted"/>
<reference evidence="1" key="2">
    <citation type="journal article" date="2022" name="Microbiol. Resour. Announc.">
        <title>Metagenome Sequencing to Explore Phylogenomics of Terrestrial Cyanobacteria.</title>
        <authorList>
            <person name="Ward R.D."/>
            <person name="Stajich J.E."/>
            <person name="Johansen J.R."/>
            <person name="Huntemann M."/>
            <person name="Clum A."/>
            <person name="Foster B."/>
            <person name="Foster B."/>
            <person name="Roux S."/>
            <person name="Palaniappan K."/>
            <person name="Varghese N."/>
            <person name="Mukherjee S."/>
            <person name="Reddy T.B.K."/>
            <person name="Daum C."/>
            <person name="Copeland A."/>
            <person name="Chen I.A."/>
            <person name="Ivanova N.N."/>
            <person name="Kyrpides N.C."/>
            <person name="Shapiro N."/>
            <person name="Eloe-Fadrosh E.A."/>
            <person name="Pietrasiak N."/>
        </authorList>
    </citation>
    <scope>NUCLEOTIDE SEQUENCE</scope>
    <source>
        <strain evidence="1">JT2-VF2</strain>
    </source>
</reference>